<feature type="domain" description="EamA" evidence="7">
    <location>
        <begin position="6"/>
        <end position="138"/>
    </location>
</feature>
<evidence type="ECO:0000256" key="6">
    <source>
        <dbReference type="SAM" id="Phobius"/>
    </source>
</evidence>
<proteinExistence type="inferred from homology"/>
<dbReference type="SUPFAM" id="SSF103481">
    <property type="entry name" value="Multidrug resistance efflux transporter EmrE"/>
    <property type="match status" value="2"/>
</dbReference>
<dbReference type="InterPro" id="IPR050638">
    <property type="entry name" value="AA-Vitamin_Transporters"/>
</dbReference>
<evidence type="ECO:0000256" key="1">
    <source>
        <dbReference type="ARBA" id="ARBA00004141"/>
    </source>
</evidence>
<protein>
    <submittedName>
        <fullName evidence="8">EamA-like transporter family protein</fullName>
    </submittedName>
</protein>
<accession>A0A1M5RYA9</accession>
<feature type="transmembrane region" description="Helical" evidence="6">
    <location>
        <begin position="214"/>
        <end position="235"/>
    </location>
</feature>
<reference evidence="8 9" key="1">
    <citation type="submission" date="2016-11" db="EMBL/GenBank/DDBJ databases">
        <authorList>
            <person name="Jaros S."/>
            <person name="Januszkiewicz K."/>
            <person name="Wedrychowicz H."/>
        </authorList>
    </citation>
    <scope>NUCLEOTIDE SEQUENCE [LARGE SCALE GENOMIC DNA]</scope>
    <source>
        <strain evidence="8 9">DSM 28715</strain>
    </source>
</reference>
<feature type="transmembrane region" description="Helical" evidence="6">
    <location>
        <begin position="157"/>
        <end position="175"/>
    </location>
</feature>
<feature type="domain" description="EamA" evidence="7">
    <location>
        <begin position="154"/>
        <end position="289"/>
    </location>
</feature>
<evidence type="ECO:0000256" key="3">
    <source>
        <dbReference type="ARBA" id="ARBA00022692"/>
    </source>
</evidence>
<evidence type="ECO:0000256" key="4">
    <source>
        <dbReference type="ARBA" id="ARBA00022989"/>
    </source>
</evidence>
<name>A0A1M5RYA9_9RHOB</name>
<sequence length="302" mass="32401">MRPSTAGHLAMLLFSALVAGSFALGVLAANEIAPEALSAVRFIIASVLLGVLCWWSGGIPKSALRAIWRYFLLGGVFSVYFVLMFEGLKTVDAVSAATVFTLTPILSAVFGWLLLRQVMSARIAVALGVGGIGAIWVIFDADWVAIANFEIGRGEVIYFWGCVAHAVYTPLVAKLNRGESPVVFSFGTLLGGTFVLVLWAMPAALQTDWVNLPSIVWVTIFYTAIFSSAATFTLLQFATLRLPSSKVMAYTYLTPSWVLLWTLAMGTGTPDPMVLIGVGLTVIALLLLLRNDSSANSYSESS</sequence>
<evidence type="ECO:0000256" key="2">
    <source>
        <dbReference type="ARBA" id="ARBA00007362"/>
    </source>
</evidence>
<dbReference type="InterPro" id="IPR037185">
    <property type="entry name" value="EmrE-like"/>
</dbReference>
<dbReference type="Pfam" id="PF00892">
    <property type="entry name" value="EamA"/>
    <property type="match status" value="2"/>
</dbReference>
<keyword evidence="3 6" id="KW-0812">Transmembrane</keyword>
<dbReference type="AlphaFoldDB" id="A0A1M5RYA9"/>
<dbReference type="RefSeq" id="WP_341350632.1">
    <property type="nucleotide sequence ID" value="NZ_FQXB01000005.1"/>
</dbReference>
<keyword evidence="4 6" id="KW-1133">Transmembrane helix</keyword>
<feature type="transmembrane region" description="Helical" evidence="6">
    <location>
        <begin position="272"/>
        <end position="289"/>
    </location>
</feature>
<dbReference type="PANTHER" id="PTHR32322:SF2">
    <property type="entry name" value="EAMA DOMAIN-CONTAINING PROTEIN"/>
    <property type="match status" value="1"/>
</dbReference>
<evidence type="ECO:0000259" key="7">
    <source>
        <dbReference type="Pfam" id="PF00892"/>
    </source>
</evidence>
<keyword evidence="9" id="KW-1185">Reference proteome</keyword>
<organism evidence="8 9">
    <name type="scientific">Cognatiyoonia sediminum</name>
    <dbReference type="NCBI Taxonomy" id="1508389"/>
    <lineage>
        <taxon>Bacteria</taxon>
        <taxon>Pseudomonadati</taxon>
        <taxon>Pseudomonadota</taxon>
        <taxon>Alphaproteobacteria</taxon>
        <taxon>Rhodobacterales</taxon>
        <taxon>Paracoccaceae</taxon>
        <taxon>Cognatiyoonia</taxon>
    </lineage>
</organism>
<feature type="transmembrane region" description="Helical" evidence="6">
    <location>
        <begin position="122"/>
        <end position="145"/>
    </location>
</feature>
<comment type="subcellular location">
    <subcellularLocation>
        <location evidence="1">Membrane</location>
        <topology evidence="1">Multi-pass membrane protein</topology>
    </subcellularLocation>
</comment>
<dbReference type="Proteomes" id="UP000184074">
    <property type="component" value="Unassembled WGS sequence"/>
</dbReference>
<feature type="transmembrane region" description="Helical" evidence="6">
    <location>
        <begin position="247"/>
        <end position="266"/>
    </location>
</feature>
<feature type="transmembrane region" description="Helical" evidence="6">
    <location>
        <begin position="182"/>
        <end position="202"/>
    </location>
</feature>
<feature type="transmembrane region" description="Helical" evidence="6">
    <location>
        <begin position="67"/>
        <end position="88"/>
    </location>
</feature>
<evidence type="ECO:0000256" key="5">
    <source>
        <dbReference type="ARBA" id="ARBA00023136"/>
    </source>
</evidence>
<evidence type="ECO:0000313" key="9">
    <source>
        <dbReference type="Proteomes" id="UP000184074"/>
    </source>
</evidence>
<keyword evidence="5 6" id="KW-0472">Membrane</keyword>
<gene>
    <name evidence="8" type="ORF">SAMN05444003_2758</name>
</gene>
<dbReference type="InterPro" id="IPR000620">
    <property type="entry name" value="EamA_dom"/>
</dbReference>
<dbReference type="STRING" id="1508389.SAMN05444003_2758"/>
<comment type="similarity">
    <text evidence="2">Belongs to the EamA transporter family.</text>
</comment>
<dbReference type="GO" id="GO:0016020">
    <property type="term" value="C:membrane"/>
    <property type="evidence" value="ECO:0007669"/>
    <property type="project" value="UniProtKB-SubCell"/>
</dbReference>
<feature type="transmembrane region" description="Helical" evidence="6">
    <location>
        <begin position="94"/>
        <end position="115"/>
    </location>
</feature>
<evidence type="ECO:0000313" key="8">
    <source>
        <dbReference type="EMBL" id="SHH31171.1"/>
    </source>
</evidence>
<dbReference type="EMBL" id="FQXB01000005">
    <property type="protein sequence ID" value="SHH31171.1"/>
    <property type="molecule type" value="Genomic_DNA"/>
</dbReference>
<dbReference type="PANTHER" id="PTHR32322">
    <property type="entry name" value="INNER MEMBRANE TRANSPORTER"/>
    <property type="match status" value="1"/>
</dbReference>
<feature type="transmembrane region" description="Helical" evidence="6">
    <location>
        <begin position="38"/>
        <end position="55"/>
    </location>
</feature>